<protein>
    <submittedName>
        <fullName evidence="1">Uncharacterized protein</fullName>
    </submittedName>
</protein>
<name>A0A8K0GZM6_9ROSA</name>
<proteinExistence type="predicted"/>
<dbReference type="Proteomes" id="UP000796880">
    <property type="component" value="Unassembled WGS sequence"/>
</dbReference>
<accession>A0A8K0GZM6</accession>
<organism evidence="1 2">
    <name type="scientific">Rhamnella rubrinervis</name>
    <dbReference type="NCBI Taxonomy" id="2594499"/>
    <lineage>
        <taxon>Eukaryota</taxon>
        <taxon>Viridiplantae</taxon>
        <taxon>Streptophyta</taxon>
        <taxon>Embryophyta</taxon>
        <taxon>Tracheophyta</taxon>
        <taxon>Spermatophyta</taxon>
        <taxon>Magnoliopsida</taxon>
        <taxon>eudicotyledons</taxon>
        <taxon>Gunneridae</taxon>
        <taxon>Pentapetalae</taxon>
        <taxon>rosids</taxon>
        <taxon>fabids</taxon>
        <taxon>Rosales</taxon>
        <taxon>Rhamnaceae</taxon>
        <taxon>rhamnoid group</taxon>
        <taxon>Rhamneae</taxon>
        <taxon>Rhamnella</taxon>
    </lineage>
</organism>
<dbReference type="EMBL" id="VOIH02000007">
    <property type="protein sequence ID" value="KAF3442992.1"/>
    <property type="molecule type" value="Genomic_DNA"/>
</dbReference>
<comment type="caution">
    <text evidence="1">The sequence shown here is derived from an EMBL/GenBank/DDBJ whole genome shotgun (WGS) entry which is preliminary data.</text>
</comment>
<reference evidence="1" key="1">
    <citation type="submission" date="2020-03" db="EMBL/GenBank/DDBJ databases">
        <title>A high-quality chromosome-level genome assembly of a woody plant with both climbing and erect habits, Rhamnella rubrinervis.</title>
        <authorList>
            <person name="Lu Z."/>
            <person name="Yang Y."/>
            <person name="Zhu X."/>
            <person name="Sun Y."/>
        </authorList>
    </citation>
    <scope>NUCLEOTIDE SEQUENCE</scope>
    <source>
        <strain evidence="1">BYM</strain>
        <tissue evidence="1">Leaf</tissue>
    </source>
</reference>
<evidence type="ECO:0000313" key="1">
    <source>
        <dbReference type="EMBL" id="KAF3442992.1"/>
    </source>
</evidence>
<evidence type="ECO:0000313" key="2">
    <source>
        <dbReference type="Proteomes" id="UP000796880"/>
    </source>
</evidence>
<sequence>MDSFQKLMRELTRISNASATFRDTYLEFGLSGDINRYNGEVASDYKKEARPFLNLMADEGSSGTILARIEQRESEAKNSRQEQYEGIGHEMESGEKIPQAIALIFREGDKVTDSLKASIVQIEEPAV</sequence>
<keyword evidence="2" id="KW-1185">Reference proteome</keyword>
<gene>
    <name evidence="1" type="ORF">FNV43_RR16910</name>
</gene>
<dbReference type="AlphaFoldDB" id="A0A8K0GZM6"/>